<comment type="caution">
    <text evidence="1">The sequence shown here is derived from an EMBL/GenBank/DDBJ whole genome shotgun (WGS) entry which is preliminary data.</text>
</comment>
<dbReference type="OrthoDB" id="11472at2157"/>
<dbReference type="EMBL" id="AOMB01000003">
    <property type="protein sequence ID" value="EMA42023.1"/>
    <property type="molecule type" value="Genomic_DNA"/>
</dbReference>
<organism evidence="1 2">
    <name type="scientific">Halococcus hamelinensis 100A6</name>
    <dbReference type="NCBI Taxonomy" id="1132509"/>
    <lineage>
        <taxon>Archaea</taxon>
        <taxon>Methanobacteriati</taxon>
        <taxon>Methanobacteriota</taxon>
        <taxon>Stenosarchaea group</taxon>
        <taxon>Halobacteria</taxon>
        <taxon>Halobacteriales</taxon>
        <taxon>Halococcaceae</taxon>
        <taxon>Halococcus</taxon>
    </lineage>
</organism>
<proteinExistence type="predicted"/>
<keyword evidence="2" id="KW-1185">Reference proteome</keyword>
<gene>
    <name evidence="1" type="ORF">C447_00495</name>
</gene>
<dbReference type="AlphaFoldDB" id="M0M9M7"/>
<dbReference type="PATRIC" id="fig|1132509.6.peg.118"/>
<name>M0M9M7_9EURY</name>
<accession>M0M9M7</accession>
<protein>
    <recommendedName>
        <fullName evidence="3">HNH domain-containing protein</fullName>
    </recommendedName>
</protein>
<evidence type="ECO:0000313" key="2">
    <source>
        <dbReference type="Proteomes" id="UP000011566"/>
    </source>
</evidence>
<dbReference type="Proteomes" id="UP000011566">
    <property type="component" value="Unassembled WGS sequence"/>
</dbReference>
<evidence type="ECO:0000313" key="1">
    <source>
        <dbReference type="EMBL" id="EMA42023.1"/>
    </source>
</evidence>
<sequence length="65" mass="7775">MHHGVDLHVHHLVPREWFYYQDSMTIDEHGNQLANLLTICCDHHKKWEQRQVDPEEIGLNLPSDF</sequence>
<evidence type="ECO:0008006" key="3">
    <source>
        <dbReference type="Google" id="ProtNLM"/>
    </source>
</evidence>
<reference evidence="1 2" key="1">
    <citation type="journal article" date="2014" name="PLoS Genet.">
        <title>Phylogenetically driven sequencing of extremely halophilic archaea reveals strategies for static and dynamic osmo-response.</title>
        <authorList>
            <person name="Becker E.A."/>
            <person name="Seitzer P.M."/>
            <person name="Tritt A."/>
            <person name="Larsen D."/>
            <person name="Krusor M."/>
            <person name="Yao A.I."/>
            <person name="Wu D."/>
            <person name="Madern D."/>
            <person name="Eisen J.A."/>
            <person name="Darling A.E."/>
            <person name="Facciotti M.T."/>
        </authorList>
    </citation>
    <scope>NUCLEOTIDE SEQUENCE [LARGE SCALE GENOMIC DNA]</scope>
    <source>
        <strain evidence="1 2">100A6</strain>
    </source>
</reference>